<feature type="transmembrane region" description="Helical" evidence="1">
    <location>
        <begin position="341"/>
        <end position="360"/>
    </location>
</feature>
<name>A0A0N1HGV2_9EURO</name>
<keyword evidence="1" id="KW-0812">Transmembrane</keyword>
<accession>A0A0N1HGV2</accession>
<dbReference type="GeneID" id="28734631"/>
<dbReference type="VEuPathDB" id="FungiDB:AB675_2755"/>
<reference evidence="3 4" key="1">
    <citation type="submission" date="2015-06" db="EMBL/GenBank/DDBJ databases">
        <title>Draft genome of the ant-associated black yeast Phialophora attae CBS 131958.</title>
        <authorList>
            <person name="Moreno L.F."/>
            <person name="Stielow B.J."/>
            <person name="de Hoog S."/>
            <person name="Vicente V.A."/>
            <person name="Weiss V.A."/>
            <person name="de Vries M."/>
            <person name="Cruz L.M."/>
            <person name="Souza E.M."/>
        </authorList>
    </citation>
    <scope>NUCLEOTIDE SEQUENCE [LARGE SCALE GENOMIC DNA]</scope>
    <source>
        <strain evidence="3 4">CBS 131958</strain>
    </source>
</reference>
<evidence type="ECO:0000256" key="1">
    <source>
        <dbReference type="SAM" id="Phobius"/>
    </source>
</evidence>
<keyword evidence="1" id="KW-1133">Transmembrane helix</keyword>
<dbReference type="AlphaFoldDB" id="A0A0N1HGV2"/>
<dbReference type="InterPro" id="IPR002656">
    <property type="entry name" value="Acyl_transf_3_dom"/>
</dbReference>
<evidence type="ECO:0000313" key="4">
    <source>
        <dbReference type="Proteomes" id="UP000038010"/>
    </source>
</evidence>
<comment type="caution">
    <text evidence="3">The sequence shown here is derived from an EMBL/GenBank/DDBJ whole genome shotgun (WGS) entry which is preliminary data.</text>
</comment>
<dbReference type="EMBL" id="LFJN01000002">
    <property type="protein sequence ID" value="KPI44962.1"/>
    <property type="molecule type" value="Genomic_DNA"/>
</dbReference>
<feature type="transmembrane region" description="Helical" evidence="1">
    <location>
        <begin position="145"/>
        <end position="168"/>
    </location>
</feature>
<sequence length="510" mass="55926">MLARMYGSAARLATRNRPIALPTLPSLSNANNINLRLDADVQRRTMQDTAFADGLRGIAALYVVASHLVLCYARALVNPCCAPGSEQPQLLQRPIFRLFASGHSWVAVFFILLGFVNSLKPISLIRNEQVDTAASKLAASSLSRIFRLFFPATFATVGSWFICQFGLYEMARHSDAFWLQVNTPAASPNIFAAIGDLRDALINTWKFGGDNQYDQPQWAIIYLLQGSLMTIIALLVTANMTSLWRTVSLCLLALSSVNWSHVTLDPYIGLACFGGIIMAESSVSATPAQLTTISPYLSPPIAIFALVLMSYPSEHPEGSPWSASLQSFALTTFGDLNIERLYGTIGGLFLLLSIIISPHARHLLSRPPLRWLGKVSFAIYLLHGTLLRSLFAWLLHFGTQMEEFQEFESKGDGWKGDGWAGEVLVSHMRYPVPSFFRCCVATTVSMAAILAASHLWSEKVEPVCASLTGAVEKLVKGKLSKEEALDVISVGSRTPLLEEKGGLLLPIRQD</sequence>
<feature type="transmembrane region" description="Helical" evidence="1">
    <location>
        <begin position="95"/>
        <end position="116"/>
    </location>
</feature>
<dbReference type="InterPro" id="IPR050879">
    <property type="entry name" value="Acyltransferase_3"/>
</dbReference>
<dbReference type="PANTHER" id="PTHR23028:SF128">
    <property type="entry name" value="ACYLTRANSFERASE 3 DOMAIN-CONTAINING PROTEIN"/>
    <property type="match status" value="1"/>
</dbReference>
<feature type="transmembrane region" description="Helical" evidence="1">
    <location>
        <begin position="218"/>
        <end position="236"/>
    </location>
</feature>
<feature type="transmembrane region" description="Helical" evidence="1">
    <location>
        <begin position="54"/>
        <end position="75"/>
    </location>
</feature>
<evidence type="ECO:0000259" key="2">
    <source>
        <dbReference type="Pfam" id="PF01757"/>
    </source>
</evidence>
<dbReference type="Proteomes" id="UP000038010">
    <property type="component" value="Unassembled WGS sequence"/>
</dbReference>
<dbReference type="STRING" id="1664694.A0A0N1HGV2"/>
<gene>
    <name evidence="3" type="ORF">AB675_2755</name>
</gene>
<dbReference type="Pfam" id="PF01757">
    <property type="entry name" value="Acyl_transf_3"/>
    <property type="match status" value="1"/>
</dbReference>
<evidence type="ECO:0000313" key="3">
    <source>
        <dbReference type="EMBL" id="KPI44962.1"/>
    </source>
</evidence>
<feature type="transmembrane region" description="Helical" evidence="1">
    <location>
        <begin position="372"/>
        <end position="395"/>
    </location>
</feature>
<dbReference type="GO" id="GO:0016747">
    <property type="term" value="F:acyltransferase activity, transferring groups other than amino-acyl groups"/>
    <property type="evidence" value="ECO:0007669"/>
    <property type="project" value="InterPro"/>
</dbReference>
<organism evidence="3 4">
    <name type="scientific">Cyphellophora attinorum</name>
    <dbReference type="NCBI Taxonomy" id="1664694"/>
    <lineage>
        <taxon>Eukaryota</taxon>
        <taxon>Fungi</taxon>
        <taxon>Dikarya</taxon>
        <taxon>Ascomycota</taxon>
        <taxon>Pezizomycotina</taxon>
        <taxon>Eurotiomycetes</taxon>
        <taxon>Chaetothyriomycetidae</taxon>
        <taxon>Chaetothyriales</taxon>
        <taxon>Cyphellophoraceae</taxon>
        <taxon>Cyphellophora</taxon>
    </lineage>
</organism>
<proteinExistence type="predicted"/>
<dbReference type="PANTHER" id="PTHR23028">
    <property type="entry name" value="ACETYLTRANSFERASE"/>
    <property type="match status" value="1"/>
</dbReference>
<keyword evidence="4" id="KW-1185">Reference proteome</keyword>
<dbReference type="OrthoDB" id="5405781at2759"/>
<feature type="domain" description="Acyltransferase 3" evidence="2">
    <location>
        <begin position="51"/>
        <end position="400"/>
    </location>
</feature>
<keyword evidence="1" id="KW-0472">Membrane</keyword>
<protein>
    <recommendedName>
        <fullName evidence="2">Acyltransferase 3 domain-containing protein</fullName>
    </recommendedName>
</protein>
<dbReference type="RefSeq" id="XP_018004925.1">
    <property type="nucleotide sequence ID" value="XM_018142751.1"/>
</dbReference>